<evidence type="ECO:0000313" key="2">
    <source>
        <dbReference type="EMBL" id="KAA6368177.1"/>
    </source>
</evidence>
<sequence>VVLLSDCQANVGTRRTSAIVEPSTNRCVTEIKVHGHPTKKQGNQTKIDISDLASEEERQILLQITVDPSVAVKQKKEKDSKKQNKDIHKTKKNQQPVIEQQILPLGEIRFQFSRTEGGPEEQIVIPLSILVDDDEYRRDLINGDESITVTQEEEEQIESDIHSHVQSIERVIEFVMNDEDDAVKNRAVEEMGRWNANGARYVLNAHRQRQQAIQIASSKPAYYGLDLNGQGQCEAESKKYLKQQFLLSLLKKEEIKVERQEILIEKEKEVEVEVEVEKEQERSRERNIDRERSRSRSIEREQEISRSRSRERSRSRKRERNQDSGIRKHIIFSKDNKSFNLSEELEEEEEEQIQSIPSIPKPAPIKLLPPEQQNSIQGKINKTLFQQQQDLDDIEEQLAAAEGNAMIPLEQLQNLNIITRNDQIGDFSQPNGGARPQVVAQPQGGPQPQVVAQPQGGPQPQVVAQPQGGPQPQVVAQPQGGPQPQVEACYLAALIRWKYSAFRFFLAKGFDFVQSIF</sequence>
<feature type="non-terminal residue" evidence="2">
    <location>
        <position position="1"/>
    </location>
</feature>
<accession>A0A5J4UCD5</accession>
<reference evidence="2 3" key="1">
    <citation type="submission" date="2019-03" db="EMBL/GenBank/DDBJ databases">
        <title>Single cell metagenomics reveals metabolic interactions within the superorganism composed of flagellate Streblomastix strix and complex community of Bacteroidetes bacteria on its surface.</title>
        <authorList>
            <person name="Treitli S.C."/>
            <person name="Kolisko M."/>
            <person name="Husnik F."/>
            <person name="Keeling P."/>
            <person name="Hampl V."/>
        </authorList>
    </citation>
    <scope>NUCLEOTIDE SEQUENCE [LARGE SCALE GENOMIC DNA]</scope>
    <source>
        <strain evidence="2">ST1C</strain>
    </source>
</reference>
<dbReference type="AlphaFoldDB" id="A0A5J4UCD5"/>
<protein>
    <submittedName>
        <fullName evidence="2">Uncharacterized protein</fullName>
    </submittedName>
</protein>
<evidence type="ECO:0000256" key="1">
    <source>
        <dbReference type="SAM" id="MobiDB-lite"/>
    </source>
</evidence>
<gene>
    <name evidence="2" type="ORF">EZS28_036296</name>
</gene>
<dbReference type="EMBL" id="SNRW01017609">
    <property type="protein sequence ID" value="KAA6368177.1"/>
    <property type="molecule type" value="Genomic_DNA"/>
</dbReference>
<feature type="region of interest" description="Disordered" evidence="1">
    <location>
        <begin position="274"/>
        <end position="329"/>
    </location>
</feature>
<dbReference type="OrthoDB" id="299997at2759"/>
<dbReference type="Proteomes" id="UP000324800">
    <property type="component" value="Unassembled WGS sequence"/>
</dbReference>
<proteinExistence type="predicted"/>
<feature type="region of interest" description="Disordered" evidence="1">
    <location>
        <begin position="423"/>
        <end position="480"/>
    </location>
</feature>
<feature type="compositionally biased region" description="Basic and acidic residues" evidence="1">
    <location>
        <begin position="74"/>
        <end position="87"/>
    </location>
</feature>
<feature type="region of interest" description="Disordered" evidence="1">
    <location>
        <begin position="73"/>
        <end position="96"/>
    </location>
</feature>
<comment type="caution">
    <text evidence="2">The sequence shown here is derived from an EMBL/GenBank/DDBJ whole genome shotgun (WGS) entry which is preliminary data.</text>
</comment>
<feature type="compositionally biased region" description="Acidic residues" evidence="1">
    <location>
        <begin position="343"/>
        <end position="352"/>
    </location>
</feature>
<organism evidence="2 3">
    <name type="scientific">Streblomastix strix</name>
    <dbReference type="NCBI Taxonomy" id="222440"/>
    <lineage>
        <taxon>Eukaryota</taxon>
        <taxon>Metamonada</taxon>
        <taxon>Preaxostyla</taxon>
        <taxon>Oxymonadida</taxon>
        <taxon>Streblomastigidae</taxon>
        <taxon>Streblomastix</taxon>
    </lineage>
</organism>
<evidence type="ECO:0000313" key="3">
    <source>
        <dbReference type="Proteomes" id="UP000324800"/>
    </source>
</evidence>
<name>A0A5J4UCD5_9EUKA</name>
<feature type="compositionally biased region" description="Basic and acidic residues" evidence="1">
    <location>
        <begin position="274"/>
        <end position="312"/>
    </location>
</feature>
<feature type="compositionally biased region" description="Basic and acidic residues" evidence="1">
    <location>
        <begin position="320"/>
        <end position="329"/>
    </location>
</feature>
<feature type="region of interest" description="Disordered" evidence="1">
    <location>
        <begin position="342"/>
        <end position="361"/>
    </location>
</feature>
<feature type="compositionally biased region" description="Low complexity" evidence="1">
    <location>
        <begin position="436"/>
        <end position="480"/>
    </location>
</feature>